<evidence type="ECO:0000256" key="14">
    <source>
        <dbReference type="PIRSR" id="PIRSR005096-3"/>
    </source>
</evidence>
<evidence type="ECO:0000256" key="13">
    <source>
        <dbReference type="PIRSR" id="PIRSR005096-2"/>
    </source>
</evidence>
<dbReference type="InterPro" id="IPR047215">
    <property type="entry name" value="Galactose_mutarotase-like"/>
</dbReference>
<feature type="binding site" evidence="13">
    <location>
        <position position="282"/>
    </location>
    <ligand>
        <name>beta-D-galactose</name>
        <dbReference type="ChEBI" id="CHEBI:27667"/>
    </ligand>
</feature>
<evidence type="ECO:0000256" key="10">
    <source>
        <dbReference type="ARBA" id="ARBA00023277"/>
    </source>
</evidence>
<dbReference type="InterPro" id="IPR014718">
    <property type="entry name" value="GH-type_carb-bd"/>
</dbReference>
<dbReference type="Gene3D" id="2.70.98.10">
    <property type="match status" value="1"/>
</dbReference>
<dbReference type="SUPFAM" id="SSF74650">
    <property type="entry name" value="Galactose mutarotase-like"/>
    <property type="match status" value="1"/>
</dbReference>
<dbReference type="PANTHER" id="PTHR10091">
    <property type="entry name" value="ALDOSE-1-EPIMERASE"/>
    <property type="match status" value="1"/>
</dbReference>
<dbReference type="UniPathway" id="UPA00242"/>
<accession>A0A2S9J1J3</accession>
<proteinExistence type="inferred from homology"/>
<comment type="subunit">
    <text evidence="5">Monomer.</text>
</comment>
<organism evidence="16 17">
    <name type="scientific">Sphingobacterium haloxyli</name>
    <dbReference type="NCBI Taxonomy" id="2100533"/>
    <lineage>
        <taxon>Bacteria</taxon>
        <taxon>Pseudomonadati</taxon>
        <taxon>Bacteroidota</taxon>
        <taxon>Sphingobacteriia</taxon>
        <taxon>Sphingobacteriales</taxon>
        <taxon>Sphingobacteriaceae</taxon>
        <taxon>Sphingobacterium</taxon>
    </lineage>
</organism>
<evidence type="ECO:0000256" key="12">
    <source>
        <dbReference type="PIRSR" id="PIRSR005096-1"/>
    </source>
</evidence>
<evidence type="ECO:0000313" key="16">
    <source>
        <dbReference type="EMBL" id="PRD46653.1"/>
    </source>
</evidence>
<dbReference type="GO" id="GO:0030246">
    <property type="term" value="F:carbohydrate binding"/>
    <property type="evidence" value="ECO:0007669"/>
    <property type="project" value="InterPro"/>
</dbReference>
<dbReference type="InterPro" id="IPR015443">
    <property type="entry name" value="Aldose_1-epimerase"/>
</dbReference>
<keyword evidence="17" id="KW-1185">Reference proteome</keyword>
<feature type="binding site" evidence="14">
    <location>
        <begin position="210"/>
        <end position="212"/>
    </location>
    <ligand>
        <name>beta-D-galactose</name>
        <dbReference type="ChEBI" id="CHEBI:27667"/>
    </ligand>
</feature>
<dbReference type="EMBL" id="PVBQ01000011">
    <property type="protein sequence ID" value="PRD46653.1"/>
    <property type="molecule type" value="Genomic_DNA"/>
</dbReference>
<dbReference type="NCBIfam" id="NF008277">
    <property type="entry name" value="PRK11055.1"/>
    <property type="match status" value="1"/>
</dbReference>
<evidence type="ECO:0000256" key="15">
    <source>
        <dbReference type="SAM" id="SignalP"/>
    </source>
</evidence>
<dbReference type="InterPro" id="IPR011013">
    <property type="entry name" value="Gal_mutarotase_sf_dom"/>
</dbReference>
<feature type="signal peptide" evidence="15">
    <location>
        <begin position="1"/>
        <end position="18"/>
    </location>
</feature>
<dbReference type="Proteomes" id="UP000239711">
    <property type="component" value="Unassembled WGS sequence"/>
</dbReference>
<comment type="pathway">
    <text evidence="3 11">Carbohydrate metabolism; hexose metabolism.</text>
</comment>
<dbReference type="GO" id="GO:0005737">
    <property type="term" value="C:cytoplasm"/>
    <property type="evidence" value="ECO:0007669"/>
    <property type="project" value="TreeGrafter"/>
</dbReference>
<dbReference type="GO" id="GO:0006006">
    <property type="term" value="P:glucose metabolic process"/>
    <property type="evidence" value="ECO:0007669"/>
    <property type="project" value="TreeGrafter"/>
</dbReference>
<comment type="cofactor">
    <cofactor evidence="2">
        <name>Ca(2+)</name>
        <dbReference type="ChEBI" id="CHEBI:29108"/>
    </cofactor>
</comment>
<name>A0A2S9J1J3_9SPHI</name>
<dbReference type="PANTHER" id="PTHR10091:SF0">
    <property type="entry name" value="GALACTOSE MUTAROTASE"/>
    <property type="match status" value="1"/>
</dbReference>
<evidence type="ECO:0000313" key="17">
    <source>
        <dbReference type="Proteomes" id="UP000239711"/>
    </source>
</evidence>
<dbReference type="InterPro" id="IPR008183">
    <property type="entry name" value="Aldose_1/G6P_1-epimerase"/>
</dbReference>
<dbReference type="CDD" id="cd09019">
    <property type="entry name" value="galactose_mutarotase_like"/>
    <property type="match status" value="1"/>
</dbReference>
<keyword evidence="8" id="KW-0106">Calcium</keyword>
<keyword evidence="9 11" id="KW-0413">Isomerase</keyword>
<gene>
    <name evidence="16" type="ORF">C5745_13660</name>
</gene>
<dbReference type="InterPro" id="IPR018052">
    <property type="entry name" value="Ald1_epimerase_CS"/>
</dbReference>
<evidence type="ECO:0000256" key="5">
    <source>
        <dbReference type="ARBA" id="ARBA00011245"/>
    </source>
</evidence>
<evidence type="ECO:0000256" key="4">
    <source>
        <dbReference type="ARBA" id="ARBA00006206"/>
    </source>
</evidence>
<evidence type="ECO:0000256" key="11">
    <source>
        <dbReference type="PIRNR" id="PIRNR005096"/>
    </source>
</evidence>
<evidence type="ECO:0000256" key="8">
    <source>
        <dbReference type="ARBA" id="ARBA00022837"/>
    </source>
</evidence>
<evidence type="ECO:0000256" key="7">
    <source>
        <dbReference type="ARBA" id="ARBA00014165"/>
    </source>
</evidence>
<evidence type="ECO:0000256" key="9">
    <source>
        <dbReference type="ARBA" id="ARBA00023235"/>
    </source>
</evidence>
<dbReference type="AlphaFoldDB" id="A0A2S9J1J3"/>
<dbReference type="RefSeq" id="WP_105717576.1">
    <property type="nucleotide sequence ID" value="NZ_PVBQ01000011.1"/>
</dbReference>
<dbReference type="OrthoDB" id="9779408at2"/>
<dbReference type="PROSITE" id="PS00545">
    <property type="entry name" value="ALDOSE_1_EPIMERASE"/>
    <property type="match status" value="1"/>
</dbReference>
<evidence type="ECO:0000256" key="6">
    <source>
        <dbReference type="ARBA" id="ARBA00013185"/>
    </source>
</evidence>
<dbReference type="GO" id="GO:0004034">
    <property type="term" value="F:aldose 1-epimerase activity"/>
    <property type="evidence" value="ECO:0007669"/>
    <property type="project" value="UniProtKB-EC"/>
</dbReference>
<evidence type="ECO:0000256" key="2">
    <source>
        <dbReference type="ARBA" id="ARBA00001913"/>
    </source>
</evidence>
<dbReference type="PROSITE" id="PS51257">
    <property type="entry name" value="PROKAR_LIPOPROTEIN"/>
    <property type="match status" value="1"/>
</dbReference>
<keyword evidence="10 11" id="KW-0119">Carbohydrate metabolism</keyword>
<sequence>MKRNVFIALLATAALTYACQQGANKSETGDAKSDSIEQTAFDAVIDGKDVRLYSLKNDRLHVTLTNYGARLVSLSVKDKEGKETDVILGYDTAEEFKRNASNFYGAIVGRYGNRIGNASFTLNNQTYALEKNDGENSLHGGTNGVYNKVWTVEQTSDTAITLAYTSPDGEAGYPGTVTMKVTYSLTDNGGLVIDYEGSTDKETVLNLTNHAYFNLNGEGDSTILDHELQIDAEAITEVDGTLIPTGNSLAVAGTAFDFRKSQTIGSRVDADDEQLKVGKGYDHNFELVKGEGFRKVAVVYAPKTGIEMQILTTEPGLQFYSGNFMGDSDPKGKGGKGYPFRSAFCLETQHFPDAPNQPSFPSTVLKPGEQYTSKTEYRFGVR</sequence>
<dbReference type="PIRSF" id="PIRSF005096">
    <property type="entry name" value="GALM"/>
    <property type="match status" value="1"/>
</dbReference>
<dbReference type="EC" id="5.1.3.3" evidence="6 11"/>
<evidence type="ECO:0000256" key="1">
    <source>
        <dbReference type="ARBA" id="ARBA00001614"/>
    </source>
</evidence>
<keyword evidence="15" id="KW-0732">Signal</keyword>
<feature type="active site" description="Proton acceptor" evidence="12">
    <location>
        <position position="347"/>
    </location>
</feature>
<feature type="chain" id="PRO_5015603939" description="Aldose 1-epimerase" evidence="15">
    <location>
        <begin position="19"/>
        <end position="382"/>
    </location>
</feature>
<evidence type="ECO:0000256" key="3">
    <source>
        <dbReference type="ARBA" id="ARBA00005028"/>
    </source>
</evidence>
<comment type="catalytic activity">
    <reaction evidence="1 11">
        <text>alpha-D-glucose = beta-D-glucose</text>
        <dbReference type="Rhea" id="RHEA:10264"/>
        <dbReference type="ChEBI" id="CHEBI:15903"/>
        <dbReference type="ChEBI" id="CHEBI:17925"/>
        <dbReference type="EC" id="5.1.3.3"/>
    </reaction>
</comment>
<protein>
    <recommendedName>
        <fullName evidence="7 11">Aldose 1-epimerase</fullName>
        <ecNumber evidence="6 11">5.1.3.3</ecNumber>
    </recommendedName>
</protein>
<comment type="caution">
    <text evidence="16">The sequence shown here is derived from an EMBL/GenBank/DDBJ whole genome shotgun (WGS) entry which is preliminary data.</text>
</comment>
<dbReference type="Pfam" id="PF01263">
    <property type="entry name" value="Aldose_epim"/>
    <property type="match status" value="1"/>
</dbReference>
<comment type="similarity">
    <text evidence="4 11">Belongs to the aldose epimerase family.</text>
</comment>
<dbReference type="GO" id="GO:0033499">
    <property type="term" value="P:galactose catabolic process via UDP-galactose, Leloir pathway"/>
    <property type="evidence" value="ECO:0007669"/>
    <property type="project" value="TreeGrafter"/>
</dbReference>
<reference evidence="16 17" key="1">
    <citation type="submission" date="2018-02" db="EMBL/GenBank/DDBJ databases">
        <title>The draft genome of Sphingobacterium sp. 5JN-11.</title>
        <authorList>
            <person name="Liu L."/>
            <person name="Li L."/>
            <person name="Liang L."/>
            <person name="Zhang X."/>
            <person name="Wang T."/>
        </authorList>
    </citation>
    <scope>NUCLEOTIDE SEQUENCE [LARGE SCALE GENOMIC DNA]</scope>
    <source>
        <strain evidence="16 17">5JN-11</strain>
    </source>
</reference>
<feature type="active site" description="Proton donor" evidence="12">
    <location>
        <position position="210"/>
    </location>
</feature>
<feature type="binding site" evidence="14">
    <location>
        <begin position="113"/>
        <end position="114"/>
    </location>
    <ligand>
        <name>beta-D-galactose</name>
        <dbReference type="ChEBI" id="CHEBI:27667"/>
    </ligand>
</feature>